<organism evidence="2 3">
    <name type="scientific">Streptomyces lycii</name>
    <dbReference type="NCBI Taxonomy" id="2654337"/>
    <lineage>
        <taxon>Bacteria</taxon>
        <taxon>Bacillati</taxon>
        <taxon>Actinomycetota</taxon>
        <taxon>Actinomycetes</taxon>
        <taxon>Kitasatosporales</taxon>
        <taxon>Streptomycetaceae</taxon>
        <taxon>Streptomyces</taxon>
    </lineage>
</organism>
<keyword evidence="2" id="KW-0489">Methyltransferase</keyword>
<dbReference type="EMBL" id="WHPN01000344">
    <property type="protein sequence ID" value="KAF4406924.1"/>
    <property type="molecule type" value="Genomic_DNA"/>
</dbReference>
<keyword evidence="2" id="KW-0808">Transferase</keyword>
<protein>
    <submittedName>
        <fullName evidence="2">SAM-dependent methyltransferase</fullName>
    </submittedName>
</protein>
<dbReference type="GO" id="GO:0008168">
    <property type="term" value="F:methyltransferase activity"/>
    <property type="evidence" value="ECO:0007669"/>
    <property type="project" value="UniProtKB-KW"/>
</dbReference>
<keyword evidence="3" id="KW-1185">Reference proteome</keyword>
<dbReference type="Pfam" id="PF04672">
    <property type="entry name" value="Methyltransf_19"/>
    <property type="match status" value="1"/>
</dbReference>
<feature type="region of interest" description="Disordered" evidence="1">
    <location>
        <begin position="1"/>
        <end position="24"/>
    </location>
</feature>
<reference evidence="2 3" key="1">
    <citation type="submission" date="2019-10" db="EMBL/GenBank/DDBJ databases">
        <title>Streptomyces tenebrisbrunneis sp.nov., an endogenous actinomycete isolated from of Lycium ruthenicum.</title>
        <authorList>
            <person name="Ma L."/>
        </authorList>
    </citation>
    <scope>NUCLEOTIDE SEQUENCE [LARGE SCALE GENOMIC DNA]</scope>
    <source>
        <strain evidence="2 3">TRM 66187</strain>
    </source>
</reference>
<dbReference type="InterPro" id="IPR029063">
    <property type="entry name" value="SAM-dependent_MTases_sf"/>
</dbReference>
<sequence length="285" mass="31803">MSNDEVSMNSTPPPESGIRDLGQNRPHSARVYDYFLNGKTHYAVDREVAERLLEAFPGFRTAARANRAWMHRAARFLTDRGIRQFLDIGTGIPTRPNLHEVVQEVAPDSRVVYVDNDPIVLAHARALLDSTPEGRTAYLEADITGPAAILESAELRETLDFGEPVALCLVGLFHYITDEQDPYGIVRQLVDALPSGSYLAFSHCTPDFAPEEWEMAMEFYKQDGGSAQVRSRSEIEKFFSGLDLVEPGVVVPHRWYPDEDTLRQVEAGTLDDASVSLWVGVARKP</sequence>
<accession>A0ABQ7FGZ9</accession>
<gene>
    <name evidence="2" type="ORF">GCU69_22410</name>
</gene>
<dbReference type="SUPFAM" id="SSF53335">
    <property type="entry name" value="S-adenosyl-L-methionine-dependent methyltransferases"/>
    <property type="match status" value="1"/>
</dbReference>
<feature type="compositionally biased region" description="Polar residues" evidence="1">
    <location>
        <begin position="1"/>
        <end position="10"/>
    </location>
</feature>
<dbReference type="GO" id="GO:0032259">
    <property type="term" value="P:methylation"/>
    <property type="evidence" value="ECO:0007669"/>
    <property type="project" value="UniProtKB-KW"/>
</dbReference>
<comment type="caution">
    <text evidence="2">The sequence shown here is derived from an EMBL/GenBank/DDBJ whole genome shotgun (WGS) entry which is preliminary data.</text>
</comment>
<dbReference type="InterPro" id="IPR006764">
    <property type="entry name" value="SAM_dep_MeTrfase_SAV2177_type"/>
</dbReference>
<dbReference type="Gene3D" id="3.40.50.150">
    <property type="entry name" value="Vaccinia Virus protein VP39"/>
    <property type="match status" value="1"/>
</dbReference>
<dbReference type="PIRSF" id="PIRSF017393">
    <property type="entry name" value="MTase_SAV2177"/>
    <property type="match status" value="1"/>
</dbReference>
<evidence type="ECO:0000313" key="3">
    <source>
        <dbReference type="Proteomes" id="UP000621266"/>
    </source>
</evidence>
<proteinExistence type="predicted"/>
<evidence type="ECO:0000313" key="2">
    <source>
        <dbReference type="EMBL" id="KAF4406924.1"/>
    </source>
</evidence>
<evidence type="ECO:0000256" key="1">
    <source>
        <dbReference type="SAM" id="MobiDB-lite"/>
    </source>
</evidence>
<name>A0ABQ7FGZ9_9ACTN</name>
<dbReference type="Proteomes" id="UP000621266">
    <property type="component" value="Unassembled WGS sequence"/>
</dbReference>